<keyword evidence="2" id="KW-1185">Reference proteome</keyword>
<dbReference type="Proteomes" id="UP000265520">
    <property type="component" value="Unassembled WGS sequence"/>
</dbReference>
<feature type="non-terminal residue" evidence="1">
    <location>
        <position position="1"/>
    </location>
</feature>
<evidence type="ECO:0000313" key="1">
    <source>
        <dbReference type="EMBL" id="MCI79963.1"/>
    </source>
</evidence>
<comment type="caution">
    <text evidence="1">The sequence shown here is derived from an EMBL/GenBank/DDBJ whole genome shotgun (WGS) entry which is preliminary data.</text>
</comment>
<protein>
    <submittedName>
        <fullName evidence="1">Uncharacterized protein</fullName>
    </submittedName>
</protein>
<dbReference type="AlphaFoldDB" id="A0A392UXP4"/>
<sequence>FLKNRGWSPSEPPSELVTCLSLSVAAARKDRMLVAFCRFSEGLSEVPSLSFAVFRPASLTG</sequence>
<organism evidence="1 2">
    <name type="scientific">Trifolium medium</name>
    <dbReference type="NCBI Taxonomy" id="97028"/>
    <lineage>
        <taxon>Eukaryota</taxon>
        <taxon>Viridiplantae</taxon>
        <taxon>Streptophyta</taxon>
        <taxon>Embryophyta</taxon>
        <taxon>Tracheophyta</taxon>
        <taxon>Spermatophyta</taxon>
        <taxon>Magnoliopsida</taxon>
        <taxon>eudicotyledons</taxon>
        <taxon>Gunneridae</taxon>
        <taxon>Pentapetalae</taxon>
        <taxon>rosids</taxon>
        <taxon>fabids</taxon>
        <taxon>Fabales</taxon>
        <taxon>Fabaceae</taxon>
        <taxon>Papilionoideae</taxon>
        <taxon>50 kb inversion clade</taxon>
        <taxon>NPAAA clade</taxon>
        <taxon>Hologalegina</taxon>
        <taxon>IRL clade</taxon>
        <taxon>Trifolieae</taxon>
        <taxon>Trifolium</taxon>
    </lineage>
</organism>
<evidence type="ECO:0000313" key="2">
    <source>
        <dbReference type="Proteomes" id="UP000265520"/>
    </source>
</evidence>
<reference evidence="1 2" key="1">
    <citation type="journal article" date="2018" name="Front. Plant Sci.">
        <title>Red Clover (Trifolium pratense) and Zigzag Clover (T. medium) - A Picture of Genomic Similarities and Differences.</title>
        <authorList>
            <person name="Dluhosova J."/>
            <person name="Istvanek J."/>
            <person name="Nedelnik J."/>
            <person name="Repkova J."/>
        </authorList>
    </citation>
    <scope>NUCLEOTIDE SEQUENCE [LARGE SCALE GENOMIC DNA]</scope>
    <source>
        <strain evidence="2">cv. 10/8</strain>
        <tissue evidence="1">Leaf</tissue>
    </source>
</reference>
<dbReference type="EMBL" id="LXQA010984952">
    <property type="protein sequence ID" value="MCI79963.1"/>
    <property type="molecule type" value="Genomic_DNA"/>
</dbReference>
<accession>A0A392UXP4</accession>
<name>A0A392UXP4_9FABA</name>
<proteinExistence type="predicted"/>